<reference evidence="1 2" key="1">
    <citation type="submission" date="2020-12" db="EMBL/GenBank/DDBJ databases">
        <title>Vagococcus allomyrinae sp. nov. and Enterococcus lavae sp. nov., isolated from the larvae of Allomyrina dichotoma.</title>
        <authorList>
            <person name="Lee S.D."/>
        </authorList>
    </citation>
    <scope>NUCLEOTIDE SEQUENCE [LARGE SCALE GENOMIC DNA]</scope>
    <source>
        <strain evidence="1 2">BWM-S5</strain>
    </source>
</reference>
<keyword evidence="2" id="KW-1185">Reference proteome</keyword>
<sequence>MSEKRPRLNVEIDHVKNYPFIRKELEKDLEKNYPENPEKVEESLEWFDKLHDLEAEMQKIMEVVDQEMLKAEQKSLTLLGSNPERIPYYIQQLSKKYEEWKKQEEQR</sequence>
<evidence type="ECO:0000313" key="2">
    <source>
        <dbReference type="Proteomes" id="UP000673375"/>
    </source>
</evidence>
<proteinExistence type="predicted"/>
<protein>
    <submittedName>
        <fullName evidence="1">Uncharacterized protein</fullName>
    </submittedName>
</protein>
<gene>
    <name evidence="1" type="ORF">I6N96_14490</name>
</gene>
<evidence type="ECO:0000313" key="1">
    <source>
        <dbReference type="EMBL" id="MBP1047491.1"/>
    </source>
</evidence>
<dbReference type="EMBL" id="JAEDXU010000008">
    <property type="protein sequence ID" value="MBP1047491.1"/>
    <property type="molecule type" value="Genomic_DNA"/>
</dbReference>
<dbReference type="Proteomes" id="UP000673375">
    <property type="component" value="Unassembled WGS sequence"/>
</dbReference>
<accession>A0ABS4CLL8</accession>
<comment type="caution">
    <text evidence="1">The sequence shown here is derived from an EMBL/GenBank/DDBJ whole genome shotgun (WGS) entry which is preliminary data.</text>
</comment>
<organism evidence="1 2">
    <name type="scientific">Enterococcus larvae</name>
    <dbReference type="NCBI Taxonomy" id="2794352"/>
    <lineage>
        <taxon>Bacteria</taxon>
        <taxon>Bacillati</taxon>
        <taxon>Bacillota</taxon>
        <taxon>Bacilli</taxon>
        <taxon>Lactobacillales</taxon>
        <taxon>Enterococcaceae</taxon>
        <taxon>Enterococcus</taxon>
    </lineage>
</organism>
<name>A0ABS4CLL8_9ENTE</name>
<dbReference type="RefSeq" id="WP_209558273.1">
    <property type="nucleotide sequence ID" value="NZ_JAEDXU010000008.1"/>
</dbReference>